<evidence type="ECO:0000313" key="4">
    <source>
        <dbReference type="Proteomes" id="UP000027195"/>
    </source>
</evidence>
<dbReference type="Proteomes" id="UP000027195">
    <property type="component" value="Unassembled WGS sequence"/>
</dbReference>
<feature type="region of interest" description="Disordered" evidence="2">
    <location>
        <begin position="1"/>
        <end position="53"/>
    </location>
</feature>
<dbReference type="HOGENOM" id="CLU_894264_0_0_1"/>
<name>A0A067LX98_BOTB1</name>
<dbReference type="InParanoid" id="A0A067LX98"/>
<feature type="region of interest" description="Disordered" evidence="2">
    <location>
        <begin position="189"/>
        <end position="231"/>
    </location>
</feature>
<organism evidence="3 4">
    <name type="scientific">Botryobasidium botryosum (strain FD-172 SS1)</name>
    <dbReference type="NCBI Taxonomy" id="930990"/>
    <lineage>
        <taxon>Eukaryota</taxon>
        <taxon>Fungi</taxon>
        <taxon>Dikarya</taxon>
        <taxon>Basidiomycota</taxon>
        <taxon>Agaricomycotina</taxon>
        <taxon>Agaricomycetes</taxon>
        <taxon>Cantharellales</taxon>
        <taxon>Botryobasidiaceae</taxon>
        <taxon>Botryobasidium</taxon>
    </lineage>
</organism>
<gene>
    <name evidence="3" type="ORF">BOTBODRAFT_38339</name>
</gene>
<reference evidence="4" key="1">
    <citation type="journal article" date="2014" name="Proc. Natl. Acad. Sci. U.S.A.">
        <title>Extensive sampling of basidiomycete genomes demonstrates inadequacy of the white-rot/brown-rot paradigm for wood decay fungi.</title>
        <authorList>
            <person name="Riley R."/>
            <person name="Salamov A.A."/>
            <person name="Brown D.W."/>
            <person name="Nagy L.G."/>
            <person name="Floudas D."/>
            <person name="Held B.W."/>
            <person name="Levasseur A."/>
            <person name="Lombard V."/>
            <person name="Morin E."/>
            <person name="Otillar R."/>
            <person name="Lindquist E.A."/>
            <person name="Sun H."/>
            <person name="LaButti K.M."/>
            <person name="Schmutz J."/>
            <person name="Jabbour D."/>
            <person name="Luo H."/>
            <person name="Baker S.E."/>
            <person name="Pisabarro A.G."/>
            <person name="Walton J.D."/>
            <person name="Blanchette R.A."/>
            <person name="Henrissat B."/>
            <person name="Martin F."/>
            <person name="Cullen D."/>
            <person name="Hibbett D.S."/>
            <person name="Grigoriev I.V."/>
        </authorList>
    </citation>
    <scope>NUCLEOTIDE SEQUENCE [LARGE SCALE GENOMIC DNA]</scope>
    <source>
        <strain evidence="4">FD-172 SS1</strain>
    </source>
</reference>
<feature type="compositionally biased region" description="Basic and acidic residues" evidence="2">
    <location>
        <begin position="14"/>
        <end position="29"/>
    </location>
</feature>
<feature type="compositionally biased region" description="Basic and acidic residues" evidence="2">
    <location>
        <begin position="152"/>
        <end position="162"/>
    </location>
</feature>
<feature type="region of interest" description="Disordered" evidence="2">
    <location>
        <begin position="112"/>
        <end position="171"/>
    </location>
</feature>
<evidence type="ECO:0008006" key="5">
    <source>
        <dbReference type="Google" id="ProtNLM"/>
    </source>
</evidence>
<sequence>MRRVKPPSTIQKVTRFDEESIRAKDRDVDSGQSDQAGQDDDETDKTVAEDASAGAKVLDLDGTELGVLKGGIVYWHALCEKCSSRKKPSCRGRQGHACDACRKGGYKCSYASHGKARQRPPLPPVQSNRKRRGIDPPDESPTPTSSQARDSGGSEKRARYDLGLKPINPTSSAMNAARARGYNFDSSLAKPASRLSRPNALADDSMSWGGQDDDGSHMAFSSSGSSQQDGEVSKNYLLTATTSTFEETGDVVGEIKLLRGEMDAVKAALKREGDRVSDQRDHSAMLQKQVANLTLEVEALRRMIQRMEDGR</sequence>
<evidence type="ECO:0000313" key="3">
    <source>
        <dbReference type="EMBL" id="KDQ08013.1"/>
    </source>
</evidence>
<evidence type="ECO:0000256" key="1">
    <source>
        <dbReference type="SAM" id="Coils"/>
    </source>
</evidence>
<dbReference type="EMBL" id="KL198097">
    <property type="protein sequence ID" value="KDQ08013.1"/>
    <property type="molecule type" value="Genomic_DNA"/>
</dbReference>
<accession>A0A067LX98</accession>
<protein>
    <recommendedName>
        <fullName evidence="5">Zn(2)-C6 fungal-type domain-containing protein</fullName>
    </recommendedName>
</protein>
<keyword evidence="4" id="KW-1185">Reference proteome</keyword>
<feature type="coiled-coil region" evidence="1">
    <location>
        <begin position="283"/>
        <end position="310"/>
    </location>
</feature>
<evidence type="ECO:0000256" key="2">
    <source>
        <dbReference type="SAM" id="MobiDB-lite"/>
    </source>
</evidence>
<dbReference type="AlphaFoldDB" id="A0A067LX98"/>
<keyword evidence="1" id="KW-0175">Coiled coil</keyword>
<proteinExistence type="predicted"/>